<accession>A0ABQ3UU56</accession>
<dbReference type="Pfam" id="PF13700">
    <property type="entry name" value="DUF4158"/>
    <property type="match status" value="1"/>
</dbReference>
<evidence type="ECO:0000313" key="7">
    <source>
        <dbReference type="EMBL" id="GHO56346.1"/>
    </source>
</evidence>
<dbReference type="InterPro" id="IPR002513">
    <property type="entry name" value="Tn3_Tnp_DDE_dom"/>
</dbReference>
<dbReference type="RefSeq" id="WP_201372860.1">
    <property type="nucleotide sequence ID" value="NZ_BNJG01000002.1"/>
</dbReference>
<dbReference type="InterPro" id="IPR025296">
    <property type="entry name" value="DUF4158"/>
</dbReference>
<comment type="caution">
    <text evidence="7">The sequence shown here is derived from an EMBL/GenBank/DDBJ whole genome shotgun (WGS) entry which is preliminary data.</text>
</comment>
<evidence type="ECO:0000259" key="5">
    <source>
        <dbReference type="Pfam" id="PF01526"/>
    </source>
</evidence>
<keyword evidence="3" id="KW-0238">DNA-binding</keyword>
<keyword evidence="8" id="KW-1185">Reference proteome</keyword>
<reference evidence="7 8" key="1">
    <citation type="journal article" date="2021" name="Int. J. Syst. Evol. Microbiol.">
        <title>Reticulibacter mediterranei gen. nov., sp. nov., within the new family Reticulibacteraceae fam. nov., and Ktedonospora formicarum gen. nov., sp. nov., Ktedonobacter robiniae sp. nov., Dictyobacter formicarum sp. nov. and Dictyobacter arantiisoli sp. nov., belonging to the class Ktedonobacteria.</title>
        <authorList>
            <person name="Yabe S."/>
            <person name="Zheng Y."/>
            <person name="Wang C.M."/>
            <person name="Sakai Y."/>
            <person name="Abe K."/>
            <person name="Yokota A."/>
            <person name="Donadio S."/>
            <person name="Cavaletti L."/>
            <person name="Monciardini P."/>
        </authorList>
    </citation>
    <scope>NUCLEOTIDE SEQUENCE [LARGE SCALE GENOMIC DNA]</scope>
    <source>
        <strain evidence="7 8">SOSP1-30</strain>
    </source>
</reference>
<evidence type="ECO:0000256" key="3">
    <source>
        <dbReference type="ARBA" id="ARBA00023125"/>
    </source>
</evidence>
<dbReference type="Pfam" id="PF01526">
    <property type="entry name" value="DDE_Tnp_Tn3"/>
    <property type="match status" value="1"/>
</dbReference>
<keyword evidence="4" id="KW-0233">DNA recombination</keyword>
<feature type="domain" description="DUF4158" evidence="6">
    <location>
        <begin position="15"/>
        <end position="174"/>
    </location>
</feature>
<gene>
    <name evidence="7" type="primary">tnpA_1</name>
    <name evidence="7" type="ORF">KSB_48210</name>
</gene>
<dbReference type="Proteomes" id="UP000654345">
    <property type="component" value="Unassembled WGS sequence"/>
</dbReference>
<evidence type="ECO:0000256" key="1">
    <source>
        <dbReference type="ARBA" id="ARBA00009402"/>
    </source>
</evidence>
<evidence type="ECO:0000256" key="2">
    <source>
        <dbReference type="ARBA" id="ARBA00022578"/>
    </source>
</evidence>
<keyword evidence="2" id="KW-0815">Transposition</keyword>
<dbReference type="NCBIfam" id="NF033527">
    <property type="entry name" value="transpos_Tn3"/>
    <property type="match status" value="1"/>
</dbReference>
<dbReference type="EMBL" id="BNJG01000002">
    <property type="protein sequence ID" value="GHO56346.1"/>
    <property type="molecule type" value="Genomic_DNA"/>
</dbReference>
<name>A0ABQ3UU56_9CHLR</name>
<dbReference type="InterPro" id="IPR047653">
    <property type="entry name" value="Tn3-like_transpos"/>
</dbReference>
<protein>
    <submittedName>
        <fullName evidence="7">Transposase</fullName>
    </submittedName>
</protein>
<sequence length="1027" mass="118900">MTTPDVTTQLKRLHILDDEEIEALYGRPCLTGDERTDVFTLTQPEKDLLASFTSLPIQLYFLLQLGYFKAKQLFFAFAFDDVAEDVIYLLERYFPETPRPELRMLNKRTILKQRQCILKLFGYRLCTPTDRHDLFLHAQQTARISSKPIYILREILHYLTEHRLVKPGYTFLQEDLVGKAVTAEGKRLATMLHTLLSSEECLALDALLTETDEFYIITWLKRQPKDFSLGEMRREMTRGESLVQLYTMARRIVPHLDISREGITYYSSLVSYYSVFRLKQLDTWIVYLYLLCFVVHRYQRFNDHLLTCFLHLVKQYSDEAKATAKRAVYEYRGLSHQDLPKAGEVLKLFTAEYESTTPFCTVQEQAFALLDRQRLTRVAEYISNEANCDEMAVEWEHIDSMARRFKQHLRPLFRAIDLSATRVNAPIQEAIHFLKTAFQTDRSLRQVESGDFPTAFFPVRDKRYLYQRNETDQKHIIPDRYEFLVYRLVRQRLEAGDLFCRDSVHFRSFEDDLVDDQQWASKEVLLAQTGLALLAQPIQDHLDALKGQLEERLSTVNQRISAGENSHLHITTTGKRKSWTLQYPASSEPINHPIFETVPQVNISRVLHFVNHHCHFMTCFEHVLGRYSKQAADERILSACLVAWATNMGLGRMGDISDITFATLASTSDNFLRPETLKAANDCVSNAIAALAIFRHYDIAGAVHSSSDGQKFETALPTFNARYSPKYFGLNKGMVAYTLVANHVPVNAEMIGAHDHESQFVFDLLFNNTTDIHPQVHSTDTHGTNQVNFALLHLFGYQFAPRYKGIQEKLRTSLYGFKHPNQYGEVFLKPIRKLNTDLIVEEWENLQRIFVSLALKTTTQSIIVHKLNSYARKNKTCQALGEYDNIISSLYLLDFVDSPLLRKNVQTALNRGESYHQLRRAVSYANFGKLRFTSEDDQHLWHECSLLVTNCIIYYNMTILSQLWARQEATQDDMTPIAHISPVAWQHINFYGRYEFTKAPESINLEEIVEALAHNPIISMWMKETSG</sequence>
<proteinExistence type="inferred from homology"/>
<organism evidence="7 8">
    <name type="scientific">Ktedonobacter robiniae</name>
    <dbReference type="NCBI Taxonomy" id="2778365"/>
    <lineage>
        <taxon>Bacteria</taxon>
        <taxon>Bacillati</taxon>
        <taxon>Chloroflexota</taxon>
        <taxon>Ktedonobacteria</taxon>
        <taxon>Ktedonobacterales</taxon>
        <taxon>Ktedonobacteraceae</taxon>
        <taxon>Ktedonobacter</taxon>
    </lineage>
</organism>
<evidence type="ECO:0000259" key="6">
    <source>
        <dbReference type="Pfam" id="PF13700"/>
    </source>
</evidence>
<comment type="similarity">
    <text evidence="1">Belongs to the transposase 7 family.</text>
</comment>
<evidence type="ECO:0000313" key="8">
    <source>
        <dbReference type="Proteomes" id="UP000654345"/>
    </source>
</evidence>
<evidence type="ECO:0000256" key="4">
    <source>
        <dbReference type="ARBA" id="ARBA00023172"/>
    </source>
</evidence>
<feature type="domain" description="Tn3 transposase DDE" evidence="5">
    <location>
        <begin position="606"/>
        <end position="994"/>
    </location>
</feature>